<evidence type="ECO:0000313" key="2">
    <source>
        <dbReference type="Proteomes" id="UP000295131"/>
    </source>
</evidence>
<accession>A0A4V3A7G1</accession>
<dbReference type="EMBL" id="SMSI01000001">
    <property type="protein sequence ID" value="TDH38565.1"/>
    <property type="molecule type" value="Genomic_DNA"/>
</dbReference>
<sequence length="66" mass="7292">MTVQKLKPANLNACDEIHLAKSIVLTVWMALKSPDACDTDLEAIADVLYEAHERLLLAQIDMGVIK</sequence>
<proteinExistence type="predicted"/>
<name>A0A4V3A7G1_9HYPH</name>
<dbReference type="Proteomes" id="UP000295131">
    <property type="component" value="Unassembled WGS sequence"/>
</dbReference>
<dbReference type="RefSeq" id="WP_133283399.1">
    <property type="nucleotide sequence ID" value="NZ_SMSI01000001.1"/>
</dbReference>
<comment type="caution">
    <text evidence="1">The sequence shown here is derived from an EMBL/GenBank/DDBJ whole genome shotgun (WGS) entry which is preliminary data.</text>
</comment>
<protein>
    <submittedName>
        <fullName evidence="1">Uncharacterized protein</fullName>
    </submittedName>
</protein>
<keyword evidence="2" id="KW-1185">Reference proteome</keyword>
<reference evidence="1 2" key="1">
    <citation type="journal article" date="2013" name="Int. J. Syst. Evol. Microbiol.">
        <title>Hoeflea suaedae sp. nov., an endophytic bacterium isolated from the root of the halophyte Suaeda maritima.</title>
        <authorList>
            <person name="Chung E.J."/>
            <person name="Park J.A."/>
            <person name="Pramanik P."/>
            <person name="Bibi F."/>
            <person name="Jeon C.O."/>
            <person name="Chung Y.R."/>
        </authorList>
    </citation>
    <scope>NUCLEOTIDE SEQUENCE [LARGE SCALE GENOMIC DNA]</scope>
    <source>
        <strain evidence="1 2">YC6898</strain>
    </source>
</reference>
<evidence type="ECO:0000313" key="1">
    <source>
        <dbReference type="EMBL" id="TDH38565.1"/>
    </source>
</evidence>
<gene>
    <name evidence="1" type="ORF">E2A64_05545</name>
</gene>
<dbReference type="AlphaFoldDB" id="A0A4V3A7G1"/>
<organism evidence="1 2">
    <name type="scientific">Pseudohoeflea suaedae</name>
    <dbReference type="NCBI Taxonomy" id="877384"/>
    <lineage>
        <taxon>Bacteria</taxon>
        <taxon>Pseudomonadati</taxon>
        <taxon>Pseudomonadota</taxon>
        <taxon>Alphaproteobacteria</taxon>
        <taxon>Hyphomicrobiales</taxon>
        <taxon>Rhizobiaceae</taxon>
        <taxon>Pseudohoeflea</taxon>
    </lineage>
</organism>